<proteinExistence type="predicted"/>
<reference evidence="3" key="1">
    <citation type="submission" date="2020-02" db="EMBL/GenBank/DDBJ databases">
        <authorList>
            <person name="Palmer J.M."/>
        </authorList>
    </citation>
    <scope>NUCLEOTIDE SEQUENCE</scope>
    <source>
        <strain evidence="3">EPUS1.4</strain>
        <tissue evidence="3">Thallus</tissue>
    </source>
</reference>
<dbReference type="PANTHER" id="PTHR12390">
    <property type="entry name" value="UROPORPHYRINOGEN III SYNTHASE"/>
    <property type="match status" value="1"/>
</dbReference>
<dbReference type="PANTHER" id="PTHR12390:SF0">
    <property type="entry name" value="UROPORPHYRINOGEN-III SYNTHASE"/>
    <property type="match status" value="1"/>
</dbReference>
<keyword evidence="4" id="KW-1185">Reference proteome</keyword>
<evidence type="ECO:0000256" key="1">
    <source>
        <dbReference type="SAM" id="MobiDB-lite"/>
    </source>
</evidence>
<accession>A0A8H7AGP1</accession>
<dbReference type="Gene3D" id="3.40.50.10090">
    <property type="match status" value="1"/>
</dbReference>
<dbReference type="GO" id="GO:0004852">
    <property type="term" value="F:uroporphyrinogen-III synthase activity"/>
    <property type="evidence" value="ECO:0007669"/>
    <property type="project" value="InterPro"/>
</dbReference>
<evidence type="ECO:0000259" key="2">
    <source>
        <dbReference type="Pfam" id="PF02602"/>
    </source>
</evidence>
<dbReference type="SUPFAM" id="SSF69618">
    <property type="entry name" value="HemD-like"/>
    <property type="match status" value="1"/>
</dbReference>
<sequence length="445" mass="48359">MTSLKIPILLLKTKSIPNDSYEEYFSIPSSLFAPVFVPVLEHKPNASNLEQVKKLLQEGELKRRYGGMIFTSQRAVEGFAQVVQELERARNLAENEEEHIVVGNEHSELGSTQTQLLPSVPPTTSTPIFPFYTVGPATSRTLRTLLSTSPTILGPLHPEILGSDTGNGEALAKYILEHYRTLFQPQSQLHTSKTSQSSSNDGDGEDFNNNKSPPSLPPLLFLVGEQRRDIIPKTLMSPSLSPEQRTQVEELVVYGTGVMESFPTDLERALQMCQNHASTGNTGPDMGIERNTQRSDSWQSNIVVVVVFSPSGCKQLLRRLGFLDEGDQARSPPSVPTTAISLPLDPSSSSSSAAAAPPPPPPPPLRNLTLLLKHQQSGQTGSAVASSIDPSTTARPRYIIATIGPTTYAYLQTSFNYQAEICAETPSPEGVGKGVEAFLRKEGLL</sequence>
<comment type="caution">
    <text evidence="3">The sequence shown here is derived from an EMBL/GenBank/DDBJ whole genome shotgun (WGS) entry which is preliminary data.</text>
</comment>
<dbReference type="Pfam" id="PF02602">
    <property type="entry name" value="HEM4"/>
    <property type="match status" value="2"/>
</dbReference>
<dbReference type="InterPro" id="IPR036108">
    <property type="entry name" value="4pyrrol_syn_uPrphyn_synt_sf"/>
</dbReference>
<feature type="compositionally biased region" description="Pro residues" evidence="1">
    <location>
        <begin position="356"/>
        <end position="365"/>
    </location>
</feature>
<dbReference type="GO" id="GO:0006780">
    <property type="term" value="P:uroporphyrinogen III biosynthetic process"/>
    <property type="evidence" value="ECO:0007669"/>
    <property type="project" value="InterPro"/>
</dbReference>
<dbReference type="EMBL" id="JAACFV010000051">
    <property type="protein sequence ID" value="KAF7508673.1"/>
    <property type="molecule type" value="Genomic_DNA"/>
</dbReference>
<dbReference type="AlphaFoldDB" id="A0A8H7AGP1"/>
<feature type="domain" description="Tetrapyrrole biosynthesis uroporphyrinogen III synthase" evidence="2">
    <location>
        <begin position="33"/>
        <end position="91"/>
    </location>
</feature>
<evidence type="ECO:0000313" key="3">
    <source>
        <dbReference type="EMBL" id="KAF7508673.1"/>
    </source>
</evidence>
<dbReference type="InterPro" id="IPR003754">
    <property type="entry name" value="4pyrrol_synth_uPrphyn_synth"/>
</dbReference>
<dbReference type="GO" id="GO:0006782">
    <property type="term" value="P:protoporphyrinogen IX biosynthetic process"/>
    <property type="evidence" value="ECO:0007669"/>
    <property type="project" value="UniProtKB-UniPathway"/>
</dbReference>
<feature type="compositionally biased region" description="Polar residues" evidence="1">
    <location>
        <begin position="186"/>
        <end position="211"/>
    </location>
</feature>
<dbReference type="Proteomes" id="UP000606974">
    <property type="component" value="Unassembled WGS sequence"/>
</dbReference>
<organism evidence="3 4">
    <name type="scientific">Endocarpon pusillum</name>
    <dbReference type="NCBI Taxonomy" id="364733"/>
    <lineage>
        <taxon>Eukaryota</taxon>
        <taxon>Fungi</taxon>
        <taxon>Dikarya</taxon>
        <taxon>Ascomycota</taxon>
        <taxon>Pezizomycotina</taxon>
        <taxon>Eurotiomycetes</taxon>
        <taxon>Chaetothyriomycetidae</taxon>
        <taxon>Verrucariales</taxon>
        <taxon>Verrucariaceae</taxon>
        <taxon>Endocarpon</taxon>
    </lineage>
</organism>
<name>A0A8H7AGP1_9EURO</name>
<dbReference type="GO" id="GO:0005829">
    <property type="term" value="C:cytosol"/>
    <property type="evidence" value="ECO:0007669"/>
    <property type="project" value="TreeGrafter"/>
</dbReference>
<evidence type="ECO:0000313" key="4">
    <source>
        <dbReference type="Proteomes" id="UP000606974"/>
    </source>
</evidence>
<protein>
    <recommendedName>
        <fullName evidence="2">Tetrapyrrole biosynthesis uroporphyrinogen III synthase domain-containing protein</fullName>
    </recommendedName>
</protein>
<feature type="compositionally biased region" description="Low complexity" evidence="1">
    <location>
        <begin position="346"/>
        <end position="355"/>
    </location>
</feature>
<dbReference type="UniPathway" id="UPA00251">
    <property type="reaction ID" value="UER00320"/>
</dbReference>
<dbReference type="InterPro" id="IPR039793">
    <property type="entry name" value="UROS/Hem4"/>
</dbReference>
<feature type="domain" description="Tetrapyrrole biosynthesis uroporphyrinogen III synthase" evidence="2">
    <location>
        <begin position="218"/>
        <end position="321"/>
    </location>
</feature>
<feature type="region of interest" description="Disordered" evidence="1">
    <location>
        <begin position="325"/>
        <end position="367"/>
    </location>
</feature>
<dbReference type="OrthoDB" id="5595751at2759"/>
<feature type="region of interest" description="Disordered" evidence="1">
    <location>
        <begin position="186"/>
        <end position="218"/>
    </location>
</feature>
<gene>
    <name evidence="3" type="ORF">GJ744_009065</name>
</gene>